<sequence length="309" mass="33829">MNRLSINSNSCVCRKQIDLAASGRHALRRCEGLRPATARLAQVCGFVAGPATTWNRDQGKTQQCRTCARCCFKYGLRGANFSLAARARSHSRLVCCEGQSVQHGRTERSPVGCSSELRRNNKGGGSGPETEITVEPEVSTATIAREVERSFDTVLQELAAIQSDSPRNVAILGTRHCSYLHQQIIELLTFANVLLGNHVITSGGIGSNMAVIRGALRADKPELLTVVLPQSVEKQPTEVRELLERVTQVVEMKQNDSLPLDVASRLCNSDIISRADRFISFAFHDSEVVLEAAREAKALNKVVTLLYLD</sequence>
<reference evidence="2 3" key="2">
    <citation type="journal article" date="2007" name="BMC Biol.">
        <title>A 100%-complete sequence reveals unusually simple genomic features in the hot-spring red alga Cyanidioschyzon merolae.</title>
        <authorList>
            <person name="Nozaki H."/>
            <person name="Takano H."/>
            <person name="Misumi O."/>
            <person name="Terasawa K."/>
            <person name="Matsuzaki M."/>
            <person name="Maruyama S."/>
            <person name="Nishida K."/>
            <person name="Yagisawa F."/>
            <person name="Yoshida Y."/>
            <person name="Fujiwara T."/>
            <person name="Takio S."/>
            <person name="Tamura K."/>
            <person name="Chung S.J."/>
            <person name="Nakamura S."/>
            <person name="Kuroiwa H."/>
            <person name="Tanaka K."/>
            <person name="Sato N."/>
            <person name="Kuroiwa T."/>
        </authorList>
    </citation>
    <scope>NUCLEOTIDE SEQUENCE [LARGE SCALE GENOMIC DNA]</scope>
    <source>
        <strain evidence="2 3">10D</strain>
    </source>
</reference>
<dbReference type="OrthoDB" id="4644at2759"/>
<feature type="region of interest" description="Disordered" evidence="1">
    <location>
        <begin position="104"/>
        <end position="131"/>
    </location>
</feature>
<dbReference type="AlphaFoldDB" id="M1UX07"/>
<dbReference type="eggNOG" id="ENOG502QSRD">
    <property type="taxonomic scope" value="Eukaryota"/>
</dbReference>
<evidence type="ECO:0000313" key="3">
    <source>
        <dbReference type="Proteomes" id="UP000007014"/>
    </source>
</evidence>
<dbReference type="GeneID" id="16997176"/>
<protein>
    <submittedName>
        <fullName evidence="2">Uncharacterized protein</fullName>
    </submittedName>
</protein>
<proteinExistence type="predicted"/>
<dbReference type="EMBL" id="AP006501">
    <property type="protein sequence ID" value="BAM82876.1"/>
    <property type="molecule type" value="Genomic_DNA"/>
</dbReference>
<dbReference type="RefSeq" id="XP_005538912.1">
    <property type="nucleotide sequence ID" value="XM_005538855.1"/>
</dbReference>
<gene>
    <name evidence="2" type="ORF">CYME_CMS285C</name>
</gene>
<dbReference type="STRING" id="280699.M1UX07"/>
<dbReference type="Proteomes" id="UP000007014">
    <property type="component" value="Chromosome 19"/>
</dbReference>
<dbReference type="KEGG" id="cme:CYME_CMS285C"/>
<dbReference type="Gramene" id="CMS285CT">
    <property type="protein sequence ID" value="CMS285CT"/>
    <property type="gene ID" value="CMS285C"/>
</dbReference>
<reference evidence="2 3" key="1">
    <citation type="journal article" date="2004" name="Nature">
        <title>Genome sequence of the ultrasmall unicellular red alga Cyanidioschyzon merolae 10D.</title>
        <authorList>
            <person name="Matsuzaki M."/>
            <person name="Misumi O."/>
            <person name="Shin-i T."/>
            <person name="Maruyama S."/>
            <person name="Takahara M."/>
            <person name="Miyagishima S."/>
            <person name="Mori T."/>
            <person name="Nishida K."/>
            <person name="Yagisawa F."/>
            <person name="Nishida K."/>
            <person name="Yoshida Y."/>
            <person name="Nishimura Y."/>
            <person name="Nakao S."/>
            <person name="Kobayashi T."/>
            <person name="Momoyama Y."/>
            <person name="Higashiyama T."/>
            <person name="Minoda A."/>
            <person name="Sano M."/>
            <person name="Nomoto H."/>
            <person name="Oishi K."/>
            <person name="Hayashi H."/>
            <person name="Ohta F."/>
            <person name="Nishizaka S."/>
            <person name="Haga S."/>
            <person name="Miura S."/>
            <person name="Morishita T."/>
            <person name="Kabeya Y."/>
            <person name="Terasawa K."/>
            <person name="Suzuki Y."/>
            <person name="Ishii Y."/>
            <person name="Asakawa S."/>
            <person name="Takano H."/>
            <person name="Ohta N."/>
            <person name="Kuroiwa H."/>
            <person name="Tanaka K."/>
            <person name="Shimizu N."/>
            <person name="Sugano S."/>
            <person name="Sato N."/>
            <person name="Nozaki H."/>
            <person name="Ogasawara N."/>
            <person name="Kohara Y."/>
            <person name="Kuroiwa T."/>
        </authorList>
    </citation>
    <scope>NUCLEOTIDE SEQUENCE [LARGE SCALE GENOMIC DNA]</scope>
    <source>
        <strain evidence="2 3">10D</strain>
    </source>
</reference>
<accession>M1UX07</accession>
<evidence type="ECO:0000313" key="2">
    <source>
        <dbReference type="EMBL" id="BAM82876.1"/>
    </source>
</evidence>
<name>M1UX07_CYAM1</name>
<keyword evidence="3" id="KW-1185">Reference proteome</keyword>
<evidence type="ECO:0000256" key="1">
    <source>
        <dbReference type="SAM" id="MobiDB-lite"/>
    </source>
</evidence>
<organism evidence="2 3">
    <name type="scientific">Cyanidioschyzon merolae (strain NIES-3377 / 10D)</name>
    <name type="common">Unicellular red alga</name>
    <dbReference type="NCBI Taxonomy" id="280699"/>
    <lineage>
        <taxon>Eukaryota</taxon>
        <taxon>Rhodophyta</taxon>
        <taxon>Bangiophyceae</taxon>
        <taxon>Cyanidiales</taxon>
        <taxon>Cyanidiaceae</taxon>
        <taxon>Cyanidioschyzon</taxon>
    </lineage>
</organism>
<dbReference type="HOGENOM" id="CLU_901258_0_0_1"/>